<evidence type="ECO:0000256" key="3">
    <source>
        <dbReference type="ARBA" id="ARBA00038858"/>
    </source>
</evidence>
<dbReference type="EMBL" id="VLKH01000011">
    <property type="protein sequence ID" value="TWH77953.1"/>
    <property type="molecule type" value="Genomic_DNA"/>
</dbReference>
<dbReference type="RefSeq" id="WP_145085847.1">
    <property type="nucleotide sequence ID" value="NZ_JAYFNS010000012.1"/>
</dbReference>
<evidence type="ECO:0000256" key="5">
    <source>
        <dbReference type="RuleBase" id="RU003513"/>
    </source>
</evidence>
<dbReference type="InterPro" id="IPR029767">
    <property type="entry name" value="WecB-like"/>
</dbReference>
<evidence type="ECO:0000256" key="1">
    <source>
        <dbReference type="ARBA" id="ARBA00023235"/>
    </source>
</evidence>
<sequence length="373" mass="41806">MNKVKVLVVFGTRPEAVKMAPIVKALKNDEEHFISKVCVTAQHRDMLDQVLKIFDIEPDYDLNIFQSGQTLTQITCRALSGLEGVIEEFKPDLILVQGDTTTVFSGALAAFYHQVKIGHVEAGLRSGNLYSPYPEEANRMLTGVLTDFHFAPTQTSKNNLLREGYDENKIFITGNTSIDALGWVIDKNYKFSEEALNNIDFEKKKVILLTAHRRENIGEPMENIFSAVRRAAEENKDVEVIYPMHLNPKVREIARKLFDGMENVHLIEPLDYLPFTNLMSKCYLVVTDSGGVQEEAPSLGKPVLVVRKETERPEGISAGTAKLAGTDGQVIYNELNILINNEEEYKKMANAVNPYGDGMAAMHIIDAIKKKML</sequence>
<dbReference type="Gene3D" id="3.40.50.2000">
    <property type="entry name" value="Glycogen Phosphorylase B"/>
    <property type="match status" value="2"/>
</dbReference>
<dbReference type="OrthoDB" id="9803238at2"/>
<evidence type="ECO:0000256" key="4">
    <source>
        <dbReference type="ARBA" id="ARBA00079400"/>
    </source>
</evidence>
<comment type="caution">
    <text evidence="7">The sequence shown here is derived from an EMBL/GenBank/DDBJ whole genome shotgun (WGS) entry which is preliminary data.</text>
</comment>
<gene>
    <name evidence="7" type="ORF">LY60_03143</name>
</gene>
<dbReference type="PANTHER" id="PTHR43174">
    <property type="entry name" value="UDP-N-ACETYLGLUCOSAMINE 2-EPIMERASE"/>
    <property type="match status" value="1"/>
</dbReference>
<keyword evidence="8" id="KW-1185">Reference proteome</keyword>
<evidence type="ECO:0000256" key="2">
    <source>
        <dbReference type="ARBA" id="ARBA00038209"/>
    </source>
</evidence>
<dbReference type="GO" id="GO:0008761">
    <property type="term" value="F:UDP-N-acetylglucosamine 2-epimerase activity"/>
    <property type="evidence" value="ECO:0007669"/>
    <property type="project" value="UniProtKB-EC"/>
</dbReference>
<dbReference type="CDD" id="cd03786">
    <property type="entry name" value="GTB_UDP-GlcNAc_2-Epimerase"/>
    <property type="match status" value="1"/>
</dbReference>
<evidence type="ECO:0000259" key="6">
    <source>
        <dbReference type="Pfam" id="PF02350"/>
    </source>
</evidence>
<feature type="domain" description="UDP-N-acetylglucosamine 2-epimerase" evidence="6">
    <location>
        <begin position="27"/>
        <end position="369"/>
    </location>
</feature>
<accession>A0A562J4E7</accession>
<dbReference type="Proteomes" id="UP000315343">
    <property type="component" value="Unassembled WGS sequence"/>
</dbReference>
<dbReference type="EC" id="5.1.3.14" evidence="3"/>
<dbReference type="AlphaFoldDB" id="A0A562J4E7"/>
<reference evidence="7 8" key="1">
    <citation type="submission" date="2019-07" db="EMBL/GenBank/DDBJ databases">
        <title>Genomic Encyclopedia of Type Strains, Phase I: the one thousand microbial genomes (KMG-I) project.</title>
        <authorList>
            <person name="Kyrpides N."/>
        </authorList>
    </citation>
    <scope>NUCLEOTIDE SEQUENCE [LARGE SCALE GENOMIC DNA]</scope>
    <source>
        <strain evidence="7 8">DSM 13558</strain>
    </source>
</reference>
<dbReference type="SUPFAM" id="SSF53756">
    <property type="entry name" value="UDP-Glycosyltransferase/glycogen phosphorylase"/>
    <property type="match status" value="1"/>
</dbReference>
<proteinExistence type="inferred from homology"/>
<evidence type="ECO:0000313" key="8">
    <source>
        <dbReference type="Proteomes" id="UP000315343"/>
    </source>
</evidence>
<organism evidence="7 8">
    <name type="scientific">Sedimentibacter saalensis</name>
    <dbReference type="NCBI Taxonomy" id="130788"/>
    <lineage>
        <taxon>Bacteria</taxon>
        <taxon>Bacillati</taxon>
        <taxon>Bacillota</taxon>
        <taxon>Tissierellia</taxon>
        <taxon>Sedimentibacter</taxon>
    </lineage>
</organism>
<dbReference type="NCBIfam" id="TIGR00236">
    <property type="entry name" value="wecB"/>
    <property type="match status" value="1"/>
</dbReference>
<dbReference type="FunFam" id="3.40.50.2000:FF:000043">
    <property type="entry name" value="UDP-N-acetylglucosamine 2-epimerase"/>
    <property type="match status" value="1"/>
</dbReference>
<evidence type="ECO:0000313" key="7">
    <source>
        <dbReference type="EMBL" id="TWH77953.1"/>
    </source>
</evidence>
<dbReference type="InterPro" id="IPR003331">
    <property type="entry name" value="UDP_GlcNAc_Epimerase_2_dom"/>
</dbReference>
<comment type="similarity">
    <text evidence="2 5">Belongs to the UDP-N-acetylglucosamine 2-epimerase family.</text>
</comment>
<dbReference type="Pfam" id="PF02350">
    <property type="entry name" value="Epimerase_2"/>
    <property type="match status" value="1"/>
</dbReference>
<name>A0A562J4E7_9FIRM</name>
<protein>
    <recommendedName>
        <fullName evidence="3">UDP-N-acetylglucosamine 2-epimerase (non-hydrolyzing)</fullName>
        <ecNumber evidence="3">5.1.3.14</ecNumber>
    </recommendedName>
    <alternativeName>
        <fullName evidence="4">UDP-GlcNAc-2-epimerase</fullName>
    </alternativeName>
</protein>
<keyword evidence="1 5" id="KW-0413">Isomerase</keyword>
<dbReference type="PANTHER" id="PTHR43174:SF2">
    <property type="entry name" value="UDP-N-ACETYLGLUCOSAMINE 2-EPIMERASE"/>
    <property type="match status" value="1"/>
</dbReference>